<evidence type="ECO:0000313" key="2">
    <source>
        <dbReference type="EMBL" id="MPM63003.1"/>
    </source>
</evidence>
<comment type="caution">
    <text evidence="2">The sequence shown here is derived from an EMBL/GenBank/DDBJ whole genome shotgun (WGS) entry which is preliminary data.</text>
</comment>
<name>A0A645BIH8_9ZZZZ</name>
<organism evidence="2">
    <name type="scientific">bioreactor metagenome</name>
    <dbReference type="NCBI Taxonomy" id="1076179"/>
    <lineage>
        <taxon>unclassified sequences</taxon>
        <taxon>metagenomes</taxon>
        <taxon>ecological metagenomes</taxon>
    </lineage>
</organism>
<gene>
    <name evidence="2" type="ORF">SDC9_109881</name>
</gene>
<proteinExistence type="predicted"/>
<reference evidence="2" key="1">
    <citation type="submission" date="2019-08" db="EMBL/GenBank/DDBJ databases">
        <authorList>
            <person name="Kucharzyk K."/>
            <person name="Murdoch R.W."/>
            <person name="Higgins S."/>
            <person name="Loffler F."/>
        </authorList>
    </citation>
    <scope>NUCLEOTIDE SEQUENCE</scope>
</reference>
<protein>
    <recommendedName>
        <fullName evidence="1">DUF5680 domain-containing protein</fullName>
    </recommendedName>
</protein>
<dbReference type="EMBL" id="VSSQ01019165">
    <property type="protein sequence ID" value="MPM63003.1"/>
    <property type="molecule type" value="Genomic_DNA"/>
</dbReference>
<accession>A0A645BIH8</accession>
<dbReference type="InterPro" id="IPR043735">
    <property type="entry name" value="DUF5680"/>
</dbReference>
<sequence length="146" mass="16601">MEDRLLDFLLRAKRSTYAAKAAECAPSRPNSHDLSYAEGDFLYLDTYLGGERFSGEEAVWLDGTPIWAMNYSGRVLDGRFNGDFLKHALLLVPTDRPYRGPETYQEGNLSYACQVTGSPDWYQGYEEIRFEDALVYECFFHGGSVL</sequence>
<feature type="domain" description="DUF5680" evidence="1">
    <location>
        <begin position="45"/>
        <end position="145"/>
    </location>
</feature>
<dbReference type="Pfam" id="PF18931">
    <property type="entry name" value="DUF5680"/>
    <property type="match status" value="1"/>
</dbReference>
<evidence type="ECO:0000259" key="1">
    <source>
        <dbReference type="Pfam" id="PF18931"/>
    </source>
</evidence>
<dbReference type="AlphaFoldDB" id="A0A645BIH8"/>